<protein>
    <submittedName>
        <fullName evidence="1">Uncharacterized protein</fullName>
    </submittedName>
</protein>
<evidence type="ECO:0000313" key="1">
    <source>
        <dbReference type="EMBL" id="GAA5169054.1"/>
    </source>
</evidence>
<keyword evidence="2" id="KW-1185">Reference proteome</keyword>
<proteinExistence type="predicted"/>
<name>A0ABP9QX89_9PSEU</name>
<sequence length="59" mass="5501">MGGGGGTGPLGGGTAAGGVAVWAGMGRGIGGIGRIGLFRPLMTVAADQGEMPLPPLGPQ</sequence>
<organism evidence="1 2">
    <name type="scientific">Pseudonocardia eucalypti</name>
    <dbReference type="NCBI Taxonomy" id="648755"/>
    <lineage>
        <taxon>Bacteria</taxon>
        <taxon>Bacillati</taxon>
        <taxon>Actinomycetota</taxon>
        <taxon>Actinomycetes</taxon>
        <taxon>Pseudonocardiales</taxon>
        <taxon>Pseudonocardiaceae</taxon>
        <taxon>Pseudonocardia</taxon>
    </lineage>
</organism>
<dbReference type="EMBL" id="BAABJP010000042">
    <property type="protein sequence ID" value="GAA5169054.1"/>
    <property type="molecule type" value="Genomic_DNA"/>
</dbReference>
<comment type="caution">
    <text evidence="1">The sequence shown here is derived from an EMBL/GenBank/DDBJ whole genome shotgun (WGS) entry which is preliminary data.</text>
</comment>
<gene>
    <name evidence="1" type="ORF">GCM10023321_64070</name>
</gene>
<accession>A0ABP9QX89</accession>
<dbReference type="Proteomes" id="UP001428817">
    <property type="component" value="Unassembled WGS sequence"/>
</dbReference>
<reference evidence="2" key="1">
    <citation type="journal article" date="2019" name="Int. J. Syst. Evol. Microbiol.">
        <title>The Global Catalogue of Microorganisms (GCM) 10K type strain sequencing project: providing services to taxonomists for standard genome sequencing and annotation.</title>
        <authorList>
            <consortium name="The Broad Institute Genomics Platform"/>
            <consortium name="The Broad Institute Genome Sequencing Center for Infectious Disease"/>
            <person name="Wu L."/>
            <person name="Ma J."/>
        </authorList>
    </citation>
    <scope>NUCLEOTIDE SEQUENCE [LARGE SCALE GENOMIC DNA]</scope>
    <source>
        <strain evidence="2">JCM 18303</strain>
    </source>
</reference>
<evidence type="ECO:0000313" key="2">
    <source>
        <dbReference type="Proteomes" id="UP001428817"/>
    </source>
</evidence>